<comment type="caution">
    <text evidence="1">The sequence shown here is derived from an EMBL/GenBank/DDBJ whole genome shotgun (WGS) entry which is preliminary data.</text>
</comment>
<evidence type="ECO:0000313" key="1">
    <source>
        <dbReference type="EMBL" id="KRZ18706.1"/>
    </source>
</evidence>
<evidence type="ECO:0000313" key="2">
    <source>
        <dbReference type="Proteomes" id="UP000055024"/>
    </source>
</evidence>
<name>A0A0V1I8H2_9BILA</name>
<gene>
    <name evidence="1" type="ORF">T11_16226</name>
</gene>
<organism evidence="1 2">
    <name type="scientific">Trichinella zimbabwensis</name>
    <dbReference type="NCBI Taxonomy" id="268475"/>
    <lineage>
        <taxon>Eukaryota</taxon>
        <taxon>Metazoa</taxon>
        <taxon>Ecdysozoa</taxon>
        <taxon>Nematoda</taxon>
        <taxon>Enoplea</taxon>
        <taxon>Dorylaimia</taxon>
        <taxon>Trichinellida</taxon>
        <taxon>Trichinellidae</taxon>
        <taxon>Trichinella</taxon>
    </lineage>
</organism>
<dbReference type="EMBL" id="JYDP01000002">
    <property type="protein sequence ID" value="KRZ18706.1"/>
    <property type="molecule type" value="Genomic_DNA"/>
</dbReference>
<dbReference type="Proteomes" id="UP000055024">
    <property type="component" value="Unassembled WGS sequence"/>
</dbReference>
<dbReference type="AlphaFoldDB" id="A0A0V1I8H2"/>
<accession>A0A0V1I8H2</accession>
<reference evidence="1 2" key="1">
    <citation type="submission" date="2015-01" db="EMBL/GenBank/DDBJ databases">
        <title>Evolution of Trichinella species and genotypes.</title>
        <authorList>
            <person name="Korhonen P.K."/>
            <person name="Edoardo P."/>
            <person name="Giuseppe L.R."/>
            <person name="Gasser R.B."/>
        </authorList>
    </citation>
    <scope>NUCLEOTIDE SEQUENCE [LARGE SCALE GENOMIC DNA]</scope>
    <source>
        <strain evidence="1">ISS1029</strain>
    </source>
</reference>
<sequence>MVHTSKPDANYRKGKKHLHGDECENFTAIRRANLHQILISGEAASSNAKAAQEFPEQDLQEIITASQRES</sequence>
<proteinExistence type="predicted"/>
<protein>
    <submittedName>
        <fullName evidence="1">Uncharacterized protein</fullName>
    </submittedName>
</protein>
<keyword evidence="2" id="KW-1185">Reference proteome</keyword>